<reference evidence="4" key="1">
    <citation type="submission" date="2016-10" db="EMBL/GenBank/DDBJ databases">
        <authorList>
            <person name="Varghese N."/>
            <person name="Submissions S."/>
        </authorList>
    </citation>
    <scope>NUCLEOTIDE SEQUENCE [LARGE SCALE GENOMIC DNA]</scope>
    <source>
        <strain evidence="4">DSM 7165</strain>
    </source>
</reference>
<keyword evidence="1" id="KW-0520">NAD</keyword>
<gene>
    <name evidence="3" type="ORF">SAMN05421831_1039</name>
</gene>
<evidence type="ECO:0000313" key="4">
    <source>
        <dbReference type="Proteomes" id="UP000242999"/>
    </source>
</evidence>
<dbReference type="Pfam" id="PF04321">
    <property type="entry name" value="RmlD_sub_bind"/>
    <property type="match status" value="1"/>
</dbReference>
<sequence>MPSPSLLIAGCGDLGTAIAQQLQQHAWTLYGIRRHPESLPAPIQGIAWDMAQEAQAPQPLPQVDYVLISVAADTYTPEAYQAAYVASVRHLLANLRVAPKAIFMISSTSVYGQTQGEWIDETSPTEPTGFAGETLLAGEALVQAYPSQSVVLRCSGIYGAGRQRLLREVAAGKSAPAHPVQYSNRIHRDDCVGACVHLLQQVQQNLPLQPVYLLTDQDPAPLYEVMQWIATQLAVPTSTQVQAPLRRNASKRCRNQALTASGYQLIYPSYREGYAPMIAAWKAQKIH</sequence>
<dbReference type="CDD" id="cd05266">
    <property type="entry name" value="SDR_a4"/>
    <property type="match status" value="1"/>
</dbReference>
<name>A0A1H6RAH1_9GAMM</name>
<proteinExistence type="predicted"/>
<dbReference type="RefSeq" id="WP_093308674.1">
    <property type="nucleotide sequence ID" value="NZ_FNYH01000003.1"/>
</dbReference>
<dbReference type="STRING" id="64971.SAMN05421831_1039"/>
<evidence type="ECO:0000259" key="2">
    <source>
        <dbReference type="Pfam" id="PF04321"/>
    </source>
</evidence>
<organism evidence="3 4">
    <name type="scientific">Allopseudospirillum japonicum</name>
    <dbReference type="NCBI Taxonomy" id="64971"/>
    <lineage>
        <taxon>Bacteria</taxon>
        <taxon>Pseudomonadati</taxon>
        <taxon>Pseudomonadota</taxon>
        <taxon>Gammaproteobacteria</taxon>
        <taxon>Oceanospirillales</taxon>
        <taxon>Oceanospirillaceae</taxon>
        <taxon>Allopseudospirillum</taxon>
    </lineage>
</organism>
<dbReference type="InterPro" id="IPR036291">
    <property type="entry name" value="NAD(P)-bd_dom_sf"/>
</dbReference>
<dbReference type="SUPFAM" id="SSF51735">
    <property type="entry name" value="NAD(P)-binding Rossmann-fold domains"/>
    <property type="match status" value="1"/>
</dbReference>
<dbReference type="OrthoDB" id="9808276at2"/>
<dbReference type="AlphaFoldDB" id="A0A1H6RAH1"/>
<dbReference type="PANTHER" id="PTHR43574">
    <property type="entry name" value="EPIMERASE-RELATED"/>
    <property type="match status" value="1"/>
</dbReference>
<dbReference type="Proteomes" id="UP000242999">
    <property type="component" value="Unassembled WGS sequence"/>
</dbReference>
<feature type="domain" description="RmlD-like substrate binding" evidence="2">
    <location>
        <begin position="8"/>
        <end position="275"/>
    </location>
</feature>
<dbReference type="Gene3D" id="3.40.50.720">
    <property type="entry name" value="NAD(P)-binding Rossmann-like Domain"/>
    <property type="match status" value="1"/>
</dbReference>
<dbReference type="EMBL" id="FNYH01000003">
    <property type="protein sequence ID" value="SEI49527.1"/>
    <property type="molecule type" value="Genomic_DNA"/>
</dbReference>
<dbReference type="InterPro" id="IPR029903">
    <property type="entry name" value="RmlD-like-bd"/>
</dbReference>
<evidence type="ECO:0000313" key="3">
    <source>
        <dbReference type="EMBL" id="SEI49527.1"/>
    </source>
</evidence>
<protein>
    <submittedName>
        <fullName evidence="3">Nucleoside-diphosphate-sugar epimerase</fullName>
    </submittedName>
</protein>
<keyword evidence="4" id="KW-1185">Reference proteome</keyword>
<accession>A0A1H6RAH1</accession>
<evidence type="ECO:0000256" key="1">
    <source>
        <dbReference type="ARBA" id="ARBA00023027"/>
    </source>
</evidence>